<organism evidence="13 14">
    <name type="scientific">Myroides odoratus</name>
    <name type="common">Flavobacterium odoratum</name>
    <dbReference type="NCBI Taxonomy" id="256"/>
    <lineage>
        <taxon>Bacteria</taxon>
        <taxon>Pseudomonadati</taxon>
        <taxon>Bacteroidota</taxon>
        <taxon>Flavobacteriia</taxon>
        <taxon>Flavobacteriales</taxon>
        <taxon>Flavobacteriaceae</taxon>
        <taxon>Myroides</taxon>
    </lineage>
</organism>
<evidence type="ECO:0000256" key="3">
    <source>
        <dbReference type="ARBA" id="ARBA00022519"/>
    </source>
</evidence>
<dbReference type="PROSITE" id="PS50198">
    <property type="entry name" value="PPIC_PPIASE_2"/>
    <property type="match status" value="1"/>
</dbReference>
<evidence type="ECO:0000259" key="12">
    <source>
        <dbReference type="PROSITE" id="PS50198"/>
    </source>
</evidence>
<dbReference type="EMBL" id="UGQL01000002">
    <property type="protein sequence ID" value="STZ69877.1"/>
    <property type="molecule type" value="Genomic_DNA"/>
</dbReference>
<evidence type="ECO:0000256" key="8">
    <source>
        <dbReference type="ARBA" id="ARBA00038408"/>
    </source>
</evidence>
<gene>
    <name evidence="13" type="primary">surA_2</name>
    <name evidence="13" type="ORF">NCTC11179_03399</name>
</gene>
<keyword evidence="14" id="KW-1185">Reference proteome</keyword>
<keyword evidence="2" id="KW-1003">Cell membrane</keyword>
<dbReference type="GO" id="GO:0005886">
    <property type="term" value="C:plasma membrane"/>
    <property type="evidence" value="ECO:0007669"/>
    <property type="project" value="UniProtKB-SubCell"/>
</dbReference>
<dbReference type="SUPFAM" id="SSF109998">
    <property type="entry name" value="Triger factor/SurA peptide-binding domain-like"/>
    <property type="match status" value="1"/>
</dbReference>
<feature type="domain" description="PpiC" evidence="12">
    <location>
        <begin position="343"/>
        <end position="446"/>
    </location>
</feature>
<comment type="subcellular location">
    <subcellularLocation>
        <location evidence="1">Cell inner membrane</location>
        <topology evidence="1">Single-pass type II membrane protein</topology>
        <orientation evidence="1">Periplasmic side</orientation>
    </subcellularLocation>
</comment>
<dbReference type="Pfam" id="PF13616">
    <property type="entry name" value="Rotamase_3"/>
    <property type="match status" value="1"/>
</dbReference>
<comment type="similarity">
    <text evidence="8">Belongs to the PpiD chaperone family.</text>
</comment>
<keyword evidence="3" id="KW-0997">Cell inner membrane</keyword>
<dbReference type="InterPro" id="IPR000297">
    <property type="entry name" value="PPIase_PpiC"/>
</dbReference>
<dbReference type="Proteomes" id="UP000255024">
    <property type="component" value="Unassembled WGS sequence"/>
</dbReference>
<evidence type="ECO:0000256" key="4">
    <source>
        <dbReference type="ARBA" id="ARBA00022692"/>
    </source>
</evidence>
<sequence>MAVLSKIRQKSALLIAVIGIALLAFVIGDVVRSGGAGSSRNIGSVNGEDINTQIFQQKVSQAEQGNQMSRNQAYQMVWNTEVNNILLKTEFEKLGLQIGKDQLINVVKTNPMFANSPEFQNQLGQFDMAKFNAWVMAMKQAGPEQWQAWLSYEVELEKFGLQQMYNALVKGGVYTTQTEAKYAYHGENSKVTFDYVTVPYSTINDDQAKVSDSEITGYMQKHENRFKSEPTRELTYAYVESTPSEKDKEDVKETVEAFLKPTVQYNAETKKNDTIAGFKATKDLVAFINANSDVKFDSVYYAKKDLPLEFQEQLYNLPTGEVFGPYLFNDHYCISRMVGKKAGAKANAAHILISYAGAPQSAATRTKEEAKAKADEILKKATAANFAELAQAESEDPGSKANGGKYEDIAKGQMVKPFEDFIFNNATGKIGVVETDYGFHVIQVLGKSEGVQIATLARKVEASEATADEVFAKATNIESAATSGNLVAEAEKVNAVVQQNVTVRPFDEYLQAVGARSEIVSWAFNKETKDGDVKRFDIPDGYIIATLASTNNTGLLPIEEARKIVEPILMNEKKAQVIKQKMTAATVEEVSKQTNASIATVLEVSRQNPLIPNIGNEPLVVGTAFGTALNQNSKLIDGANGVYMVKTTNVALAPDLDNYNNYKTRTENAVRMSASSKVLQALKEQAKIKDNRIGMIQ</sequence>
<protein>
    <recommendedName>
        <fullName evidence="9">Periplasmic chaperone PpiD</fullName>
    </recommendedName>
    <alternativeName>
        <fullName evidence="10">Periplasmic folding chaperone</fullName>
    </alternativeName>
</protein>
<name>A0A378U422_MYROD</name>
<keyword evidence="6" id="KW-0472">Membrane</keyword>
<dbReference type="RefSeq" id="WP_115092495.1">
    <property type="nucleotide sequence ID" value="NZ_CP068107.1"/>
</dbReference>
<proteinExistence type="inferred from homology"/>
<evidence type="ECO:0000256" key="10">
    <source>
        <dbReference type="ARBA" id="ARBA00042775"/>
    </source>
</evidence>
<dbReference type="Pfam" id="PF13623">
    <property type="entry name" value="SurA_N_2"/>
    <property type="match status" value="1"/>
</dbReference>
<dbReference type="Gene3D" id="3.10.50.40">
    <property type="match status" value="1"/>
</dbReference>
<dbReference type="PANTHER" id="PTHR47529">
    <property type="entry name" value="PEPTIDYL-PROLYL CIS-TRANS ISOMERASE D"/>
    <property type="match status" value="1"/>
</dbReference>
<evidence type="ECO:0000256" key="11">
    <source>
        <dbReference type="PROSITE-ProRule" id="PRU00278"/>
    </source>
</evidence>
<keyword evidence="11" id="KW-0697">Rotamase</keyword>
<evidence type="ECO:0000256" key="2">
    <source>
        <dbReference type="ARBA" id="ARBA00022475"/>
    </source>
</evidence>
<dbReference type="InterPro" id="IPR046357">
    <property type="entry name" value="PPIase_dom_sf"/>
</dbReference>
<accession>A0A378U422</accession>
<evidence type="ECO:0000256" key="6">
    <source>
        <dbReference type="ARBA" id="ARBA00023136"/>
    </source>
</evidence>
<keyword evidence="5" id="KW-1133">Transmembrane helix</keyword>
<evidence type="ECO:0000313" key="13">
    <source>
        <dbReference type="EMBL" id="STZ69877.1"/>
    </source>
</evidence>
<dbReference type="AlphaFoldDB" id="A0A378U422"/>
<dbReference type="PANTHER" id="PTHR47529:SF1">
    <property type="entry name" value="PERIPLASMIC CHAPERONE PPID"/>
    <property type="match status" value="1"/>
</dbReference>
<keyword evidence="4" id="KW-0812">Transmembrane</keyword>
<dbReference type="InterPro" id="IPR027304">
    <property type="entry name" value="Trigger_fact/SurA_dom_sf"/>
</dbReference>
<dbReference type="InterPro" id="IPR052029">
    <property type="entry name" value="PpiD_chaperone"/>
</dbReference>
<evidence type="ECO:0000256" key="1">
    <source>
        <dbReference type="ARBA" id="ARBA00004382"/>
    </source>
</evidence>
<evidence type="ECO:0000256" key="7">
    <source>
        <dbReference type="ARBA" id="ARBA00023186"/>
    </source>
</evidence>
<evidence type="ECO:0000256" key="9">
    <source>
        <dbReference type="ARBA" id="ARBA00040743"/>
    </source>
</evidence>
<reference evidence="13 14" key="1">
    <citation type="submission" date="2018-06" db="EMBL/GenBank/DDBJ databases">
        <authorList>
            <consortium name="Pathogen Informatics"/>
            <person name="Doyle S."/>
        </authorList>
    </citation>
    <scope>NUCLEOTIDE SEQUENCE [LARGE SCALE GENOMIC DNA]</scope>
    <source>
        <strain evidence="13 14">NCTC11179</strain>
    </source>
</reference>
<keyword evidence="11 13" id="KW-0413">Isomerase</keyword>
<dbReference type="GO" id="GO:0003755">
    <property type="term" value="F:peptidyl-prolyl cis-trans isomerase activity"/>
    <property type="evidence" value="ECO:0007669"/>
    <property type="project" value="UniProtKB-KW"/>
</dbReference>
<dbReference type="SUPFAM" id="SSF54534">
    <property type="entry name" value="FKBP-like"/>
    <property type="match status" value="1"/>
</dbReference>
<keyword evidence="7" id="KW-0143">Chaperone</keyword>
<evidence type="ECO:0000313" key="14">
    <source>
        <dbReference type="Proteomes" id="UP000255024"/>
    </source>
</evidence>
<evidence type="ECO:0000256" key="5">
    <source>
        <dbReference type="ARBA" id="ARBA00022989"/>
    </source>
</evidence>